<proteinExistence type="predicted"/>
<feature type="region of interest" description="Disordered" evidence="2">
    <location>
        <begin position="543"/>
        <end position="570"/>
    </location>
</feature>
<feature type="compositionally biased region" description="Basic and acidic residues" evidence="2">
    <location>
        <begin position="436"/>
        <end position="449"/>
    </location>
</feature>
<dbReference type="GO" id="GO:0005525">
    <property type="term" value="F:GTP binding"/>
    <property type="evidence" value="ECO:0007669"/>
    <property type="project" value="InterPro"/>
</dbReference>
<gene>
    <name evidence="4" type="ORF">LACBIDRAFT_321555</name>
</gene>
<dbReference type="Pfam" id="PF01926">
    <property type="entry name" value="MMR_HSR1"/>
    <property type="match status" value="1"/>
</dbReference>
<dbReference type="EMBL" id="DS547092">
    <property type="protein sequence ID" value="EDR13893.1"/>
    <property type="molecule type" value="Genomic_DNA"/>
</dbReference>
<dbReference type="Gene3D" id="3.40.50.300">
    <property type="entry name" value="P-loop containing nucleotide triphosphate hydrolases"/>
    <property type="match status" value="1"/>
</dbReference>
<keyword evidence="5" id="KW-1185">Reference proteome</keyword>
<dbReference type="Proteomes" id="UP000001194">
    <property type="component" value="Unassembled WGS sequence"/>
</dbReference>
<reference evidence="4 5" key="1">
    <citation type="journal article" date="2008" name="Nature">
        <title>The genome of Laccaria bicolor provides insights into mycorrhizal symbiosis.</title>
        <authorList>
            <person name="Martin F."/>
            <person name="Aerts A."/>
            <person name="Ahren D."/>
            <person name="Brun A."/>
            <person name="Danchin E.G.J."/>
            <person name="Duchaussoy F."/>
            <person name="Gibon J."/>
            <person name="Kohler A."/>
            <person name="Lindquist E."/>
            <person name="Pereda V."/>
            <person name="Salamov A."/>
            <person name="Shapiro H.J."/>
            <person name="Wuyts J."/>
            <person name="Blaudez D."/>
            <person name="Buee M."/>
            <person name="Brokstein P."/>
            <person name="Canbaeck B."/>
            <person name="Cohen D."/>
            <person name="Courty P.E."/>
            <person name="Coutinho P.M."/>
            <person name="Delaruelle C."/>
            <person name="Detter J.C."/>
            <person name="Deveau A."/>
            <person name="DiFazio S."/>
            <person name="Duplessis S."/>
            <person name="Fraissinet-Tachet L."/>
            <person name="Lucic E."/>
            <person name="Frey-Klett P."/>
            <person name="Fourrey C."/>
            <person name="Feussner I."/>
            <person name="Gay G."/>
            <person name="Grimwood J."/>
            <person name="Hoegger P.J."/>
            <person name="Jain P."/>
            <person name="Kilaru S."/>
            <person name="Labbe J."/>
            <person name="Lin Y.C."/>
            <person name="Legue V."/>
            <person name="Le Tacon F."/>
            <person name="Marmeisse R."/>
            <person name="Melayah D."/>
            <person name="Montanini B."/>
            <person name="Muratet M."/>
            <person name="Nehls U."/>
            <person name="Niculita-Hirzel H."/>
            <person name="Oudot-Le Secq M.P."/>
            <person name="Peter M."/>
            <person name="Quesneville H."/>
            <person name="Rajashekar B."/>
            <person name="Reich M."/>
            <person name="Rouhier N."/>
            <person name="Schmutz J."/>
            <person name="Yin T."/>
            <person name="Chalot M."/>
            <person name="Henrissat B."/>
            <person name="Kuees U."/>
            <person name="Lucas S."/>
            <person name="Van de Peer Y."/>
            <person name="Podila G.K."/>
            <person name="Polle A."/>
            <person name="Pukkila P.J."/>
            <person name="Richardson P.M."/>
            <person name="Rouze P."/>
            <person name="Sanders I.R."/>
            <person name="Stajich J.E."/>
            <person name="Tunlid A."/>
            <person name="Tuskan G."/>
            <person name="Grigoriev I.V."/>
        </authorList>
    </citation>
    <scope>NUCLEOTIDE SEQUENCE [LARGE SCALE GENOMIC DNA]</scope>
    <source>
        <strain evidence="5">S238N-H82 / ATCC MYA-4686</strain>
    </source>
</reference>
<dbReference type="InterPro" id="IPR006073">
    <property type="entry name" value="GTP-bd"/>
</dbReference>
<feature type="coiled-coil region" evidence="1">
    <location>
        <begin position="229"/>
        <end position="291"/>
    </location>
</feature>
<dbReference type="OrthoDB" id="2995174at2759"/>
<evidence type="ECO:0000256" key="1">
    <source>
        <dbReference type="SAM" id="Coils"/>
    </source>
</evidence>
<feature type="region of interest" description="Disordered" evidence="2">
    <location>
        <begin position="436"/>
        <end position="476"/>
    </location>
</feature>
<dbReference type="PROSITE" id="PS51257">
    <property type="entry name" value="PROKAR_LIPOPROTEIN"/>
    <property type="match status" value="1"/>
</dbReference>
<feature type="domain" description="G" evidence="3">
    <location>
        <begin position="7"/>
        <end position="67"/>
    </location>
</feature>
<dbReference type="RefSeq" id="XP_001874452.1">
    <property type="nucleotide sequence ID" value="XM_001874417.1"/>
</dbReference>
<dbReference type="InterPro" id="IPR027417">
    <property type="entry name" value="P-loop_NTPase"/>
</dbReference>
<dbReference type="InParanoid" id="B0CTC6"/>
<evidence type="ECO:0000313" key="4">
    <source>
        <dbReference type="EMBL" id="EDR13893.1"/>
    </source>
</evidence>
<accession>B0CTC6</accession>
<dbReference type="STRING" id="486041.B0CTC6"/>
<evidence type="ECO:0000259" key="3">
    <source>
        <dbReference type="Pfam" id="PF01926"/>
    </source>
</evidence>
<organism evidence="5">
    <name type="scientific">Laccaria bicolor (strain S238N-H82 / ATCC MYA-4686)</name>
    <name type="common">Bicoloured deceiver</name>
    <name type="synonym">Laccaria laccata var. bicolor</name>
    <dbReference type="NCBI Taxonomy" id="486041"/>
    <lineage>
        <taxon>Eukaryota</taxon>
        <taxon>Fungi</taxon>
        <taxon>Dikarya</taxon>
        <taxon>Basidiomycota</taxon>
        <taxon>Agaricomycotina</taxon>
        <taxon>Agaricomycetes</taxon>
        <taxon>Agaricomycetidae</taxon>
        <taxon>Agaricales</taxon>
        <taxon>Agaricineae</taxon>
        <taxon>Hydnangiaceae</taxon>
        <taxon>Laccaria</taxon>
    </lineage>
</organism>
<dbReference type="CDD" id="cd00882">
    <property type="entry name" value="Ras_like_GTPase"/>
    <property type="match status" value="1"/>
</dbReference>
<dbReference type="AlphaFoldDB" id="B0CTC6"/>
<dbReference type="SUPFAM" id="SSF52540">
    <property type="entry name" value="P-loop containing nucleoside triphosphate hydrolases"/>
    <property type="match status" value="1"/>
</dbReference>
<dbReference type="HOGENOM" id="CLU_359048_0_0_1"/>
<evidence type="ECO:0000313" key="5">
    <source>
        <dbReference type="Proteomes" id="UP000001194"/>
    </source>
</evidence>
<keyword evidence="1" id="KW-0175">Coiled coil</keyword>
<evidence type="ECO:0000256" key="2">
    <source>
        <dbReference type="SAM" id="MobiDB-lite"/>
    </source>
</evidence>
<dbReference type="GeneID" id="6070302"/>
<protein>
    <recommendedName>
        <fullName evidence="3">G domain-containing protein</fullName>
    </recommendedName>
</protein>
<dbReference type="KEGG" id="lbc:LACBIDRAFT_321555"/>
<sequence length="780" mass="86319">MKPAALIAIMGGTGCGKSTFINTIVGKDVTDVGHGLESQTAEVKEYEFLIPNGIPVTLADTPGFNDYNESGGKSDLVILREIGGYLKAKYDKKRKFSGILYLHNIADPKVGGSSQRNIAMFKKLCGPDPLKNVVVVTTFWDEVNMTQGVKNEAELKTKDKFFKELVDGKCRFARFGKYSPEKSPKGPEFPPPISIVSDLLALNPVFVEMQRELAEGKTVEKTSAGVVLYKELQELNRQQEKDISDLNQKIAELKSINTSDKVAREALEDECIALKAQLEELVTKQRNLDQEVHSDGSELVSAIPPPRREREVLAKQRELDLDNIRHIELQHELELLKTQHAKEILQSQLQIRSLLDGNSHDAYQRSQLERLCEDLTATVSDLSQSLIKLRETKEQDVLARTAELAQECAQLRATVTTHSKTLAHLELQLKLSQEAQEKMASELSGKSDNHTSSSTPSPDGKGGADPASKDEKSTKNTGPDYVYYRLYTRLGAFESNHPLYKNDRFIGRIPTKSFSPPHTVASIKLSLCRLEGLSEPDKALLFTPLSSPAPKADSARLSLEGPSGPGLSEQDPIALVVESEMRTEEVAAQLEKLPKRSDDTKVHYGKSCRRLLLIWCTHQLNSGKGDEKAKTSFDKSDISLGRINTLFITPPHTAGSLKACIAKVEGLRVTQGHALYKDKDILMSDTDVITFQDKTYPGSDEGNPVALATDSKFTKRAQLTSTYTFPPADYKVLFSPTWLSTNKDEIVHTDGVIVTDGYLVINSKGEKGFVHKAKITLIDR</sequence>
<name>B0CTC6_LACBS</name>